<keyword evidence="2" id="KW-0732">Signal</keyword>
<dbReference type="PROSITE" id="PS51257">
    <property type="entry name" value="PROKAR_LIPOPROTEIN"/>
    <property type="match status" value="1"/>
</dbReference>
<proteinExistence type="predicted"/>
<accession>A0A840MMM5</accession>
<name>A0A840MMM5_9PROT</name>
<comment type="caution">
    <text evidence="3">The sequence shown here is derived from an EMBL/GenBank/DDBJ whole genome shotgun (WGS) entry which is preliminary data.</text>
</comment>
<evidence type="ECO:0000256" key="1">
    <source>
        <dbReference type="SAM" id="MobiDB-lite"/>
    </source>
</evidence>
<evidence type="ECO:0000313" key="4">
    <source>
        <dbReference type="Proteomes" id="UP000575898"/>
    </source>
</evidence>
<feature type="signal peptide" evidence="2">
    <location>
        <begin position="1"/>
        <end position="28"/>
    </location>
</feature>
<feature type="region of interest" description="Disordered" evidence="1">
    <location>
        <begin position="21"/>
        <end position="59"/>
    </location>
</feature>
<sequence>MIQRLSVTTAVLLTITACTTTQPPTANAPTTSNAVPTKQSEPLAAPVTTRPEPTPAVAEKRSISEELKAITYTRGNHLPTLIGDGWRPFFSITPATPVKLDFWVLDKKGSNYLISAQQENRLSNGQYRYNVKDVLAVPALTDTMLFGRCASPITAPQTEFALIDMMGAKNIHWLASMGKDGSLSVVPKKPGQQHKCTFLIGEKPWTKILNW</sequence>
<dbReference type="AlphaFoldDB" id="A0A840MMM5"/>
<dbReference type="RefSeq" id="WP_184038439.1">
    <property type="nucleotide sequence ID" value="NZ_JACHHY010000011.1"/>
</dbReference>
<keyword evidence="4" id="KW-1185">Reference proteome</keyword>
<feature type="compositionally biased region" description="Low complexity" evidence="1">
    <location>
        <begin position="21"/>
        <end position="37"/>
    </location>
</feature>
<protein>
    <recommendedName>
        <fullName evidence="5">Lipoprotein</fullName>
    </recommendedName>
</protein>
<reference evidence="3 4" key="1">
    <citation type="submission" date="2020-08" db="EMBL/GenBank/DDBJ databases">
        <title>Genomic Encyclopedia of Type Strains, Phase IV (KMG-IV): sequencing the most valuable type-strain genomes for metagenomic binning, comparative biology and taxonomic classification.</title>
        <authorList>
            <person name="Goeker M."/>
        </authorList>
    </citation>
    <scope>NUCLEOTIDE SEQUENCE [LARGE SCALE GENOMIC DNA]</scope>
    <source>
        <strain evidence="3 4">DSM 27165</strain>
    </source>
</reference>
<dbReference type="EMBL" id="JACHHY010000011">
    <property type="protein sequence ID" value="MBB5018715.1"/>
    <property type="molecule type" value="Genomic_DNA"/>
</dbReference>
<evidence type="ECO:0008006" key="5">
    <source>
        <dbReference type="Google" id="ProtNLM"/>
    </source>
</evidence>
<gene>
    <name evidence="3" type="ORF">HNQ59_002008</name>
</gene>
<feature type="chain" id="PRO_5032941655" description="Lipoprotein" evidence="2">
    <location>
        <begin position="29"/>
        <end position="211"/>
    </location>
</feature>
<dbReference type="Proteomes" id="UP000575898">
    <property type="component" value="Unassembled WGS sequence"/>
</dbReference>
<evidence type="ECO:0000256" key="2">
    <source>
        <dbReference type="SAM" id="SignalP"/>
    </source>
</evidence>
<organism evidence="3 4">
    <name type="scientific">Chitinivorax tropicus</name>
    <dbReference type="NCBI Taxonomy" id="714531"/>
    <lineage>
        <taxon>Bacteria</taxon>
        <taxon>Pseudomonadati</taxon>
        <taxon>Pseudomonadota</taxon>
        <taxon>Betaproteobacteria</taxon>
        <taxon>Chitinivorax</taxon>
    </lineage>
</organism>
<evidence type="ECO:0000313" key="3">
    <source>
        <dbReference type="EMBL" id="MBB5018715.1"/>
    </source>
</evidence>